<dbReference type="PANTHER" id="PTHR46211:SF14">
    <property type="entry name" value="GLYCEROPHOSPHODIESTER PHOSPHODIESTERASE"/>
    <property type="match status" value="1"/>
</dbReference>
<dbReference type="InterPro" id="IPR030395">
    <property type="entry name" value="GP_PDE_dom"/>
</dbReference>
<dbReference type="PANTHER" id="PTHR46211">
    <property type="entry name" value="GLYCEROPHOSPHORYL DIESTER PHOSPHODIESTERASE"/>
    <property type="match status" value="1"/>
</dbReference>
<proteinExistence type="predicted"/>
<dbReference type="InterPro" id="IPR017946">
    <property type="entry name" value="PLC-like_Pdiesterase_TIM-brl"/>
</dbReference>
<protein>
    <submittedName>
        <fullName evidence="2">Putative glycerophosphoryl diester phosphodiesterase 1</fullName>
        <ecNumber evidence="2">3.1.4.46</ecNumber>
    </submittedName>
</protein>
<dbReference type="OrthoDB" id="9795622at2"/>
<dbReference type="Pfam" id="PF03009">
    <property type="entry name" value="GDPD"/>
    <property type="match status" value="1"/>
</dbReference>
<dbReference type="GO" id="GO:0006629">
    <property type="term" value="P:lipid metabolic process"/>
    <property type="evidence" value="ECO:0007669"/>
    <property type="project" value="InterPro"/>
</dbReference>
<evidence type="ECO:0000313" key="3">
    <source>
        <dbReference type="Proteomes" id="UP000196573"/>
    </source>
</evidence>
<sequence>MNRMTKGLIGVGAVLSVAYLWPTPPAVEHPYFSKVSEPEIIAHGGGLGVRPANTLAALEQAVSDKADVLEIDVQLTKDNELVVLHDATLDRTTDITGAVLEMTLAEIKKANAGAHKTPAGEDFSQLNIRVPTLDEALIQFPDKRWVIEIKNSGTKGAAALCERIKKYGITNQVLAASFHDDAIASFREQCPDVATSSSSGESRLFVIAAKVGLSHLVPMDAVAMQLPPSSGGITVLDAQLLRAAKARGIKVHAWTINEAEEMQRLLDMPVDGVITDFVARGNQVKSSL</sequence>
<dbReference type="CDD" id="cd08561">
    <property type="entry name" value="GDPD_cytoplasmic_ScUgpQ2_like"/>
    <property type="match status" value="1"/>
</dbReference>
<name>A0A1X7ALG1_9GAMM</name>
<evidence type="ECO:0000259" key="1">
    <source>
        <dbReference type="PROSITE" id="PS51704"/>
    </source>
</evidence>
<evidence type="ECO:0000313" key="2">
    <source>
        <dbReference type="EMBL" id="SMA48357.1"/>
    </source>
</evidence>
<keyword evidence="3" id="KW-1185">Reference proteome</keyword>
<dbReference type="PROSITE" id="PS51704">
    <property type="entry name" value="GP_PDE"/>
    <property type="match status" value="1"/>
</dbReference>
<reference evidence="2 3" key="1">
    <citation type="submission" date="2017-03" db="EMBL/GenBank/DDBJ databases">
        <authorList>
            <person name="Afonso C.L."/>
            <person name="Miller P.J."/>
            <person name="Scott M.A."/>
            <person name="Spackman E."/>
            <person name="Goraichik I."/>
            <person name="Dimitrov K.M."/>
            <person name="Suarez D.L."/>
            <person name="Swayne D.E."/>
        </authorList>
    </citation>
    <scope>NUCLEOTIDE SEQUENCE [LARGE SCALE GENOMIC DNA]</scope>
    <source>
        <strain evidence="2">SB41UT1</strain>
    </source>
</reference>
<gene>
    <name evidence="2" type="primary">glpQ1_2</name>
    <name evidence="2" type="ORF">EHSB41UT_02710</name>
</gene>
<organism evidence="2 3">
    <name type="scientific">Parendozoicomonas haliclonae</name>
    <dbReference type="NCBI Taxonomy" id="1960125"/>
    <lineage>
        <taxon>Bacteria</taxon>
        <taxon>Pseudomonadati</taxon>
        <taxon>Pseudomonadota</taxon>
        <taxon>Gammaproteobacteria</taxon>
        <taxon>Oceanospirillales</taxon>
        <taxon>Endozoicomonadaceae</taxon>
        <taxon>Parendozoicomonas</taxon>
    </lineage>
</organism>
<dbReference type="Proteomes" id="UP000196573">
    <property type="component" value="Unassembled WGS sequence"/>
</dbReference>
<dbReference type="SUPFAM" id="SSF51695">
    <property type="entry name" value="PLC-like phosphodiesterases"/>
    <property type="match status" value="1"/>
</dbReference>
<dbReference type="RefSeq" id="WP_087110759.1">
    <property type="nucleotide sequence ID" value="NZ_CBCSCN010000006.1"/>
</dbReference>
<dbReference type="GO" id="GO:0008889">
    <property type="term" value="F:glycerophosphodiester phosphodiesterase activity"/>
    <property type="evidence" value="ECO:0007669"/>
    <property type="project" value="UniProtKB-EC"/>
</dbReference>
<keyword evidence="2" id="KW-0378">Hydrolase</keyword>
<dbReference type="AlphaFoldDB" id="A0A1X7ALG1"/>
<accession>A0A1X7ALG1</accession>
<dbReference type="Gene3D" id="3.20.20.190">
    <property type="entry name" value="Phosphatidylinositol (PI) phosphodiesterase"/>
    <property type="match status" value="1"/>
</dbReference>
<dbReference type="EC" id="3.1.4.46" evidence="2"/>
<feature type="domain" description="GP-PDE" evidence="1">
    <location>
        <begin position="38"/>
        <end position="285"/>
    </location>
</feature>
<dbReference type="EMBL" id="FWPT01000006">
    <property type="protein sequence ID" value="SMA48357.1"/>
    <property type="molecule type" value="Genomic_DNA"/>
</dbReference>